<name>A0ABW4FQY5_9PSEU</name>
<dbReference type="RefSeq" id="WP_343978908.1">
    <property type="nucleotide sequence ID" value="NZ_BAAAJG010000010.1"/>
</dbReference>
<keyword evidence="3" id="KW-1185">Reference proteome</keyword>
<dbReference type="SUPFAM" id="SSF54909">
    <property type="entry name" value="Dimeric alpha+beta barrel"/>
    <property type="match status" value="1"/>
</dbReference>
<feature type="domain" description="EthD" evidence="1">
    <location>
        <begin position="106"/>
        <end position="196"/>
    </location>
</feature>
<evidence type="ECO:0000313" key="2">
    <source>
        <dbReference type="EMBL" id="MFD1531457.1"/>
    </source>
</evidence>
<dbReference type="Gene3D" id="3.30.70.100">
    <property type="match status" value="1"/>
</dbReference>
<proteinExistence type="predicted"/>
<evidence type="ECO:0000313" key="3">
    <source>
        <dbReference type="Proteomes" id="UP001597145"/>
    </source>
</evidence>
<dbReference type="Pfam" id="PF07110">
    <property type="entry name" value="EthD"/>
    <property type="match status" value="1"/>
</dbReference>
<dbReference type="Proteomes" id="UP001597145">
    <property type="component" value="Unassembled WGS sequence"/>
</dbReference>
<organism evidence="2 3">
    <name type="scientific">Pseudonocardia aurantiaca</name>
    <dbReference type="NCBI Taxonomy" id="75290"/>
    <lineage>
        <taxon>Bacteria</taxon>
        <taxon>Bacillati</taxon>
        <taxon>Actinomycetota</taxon>
        <taxon>Actinomycetes</taxon>
        <taxon>Pseudonocardiales</taxon>
        <taxon>Pseudonocardiaceae</taxon>
        <taxon>Pseudonocardia</taxon>
    </lineage>
</organism>
<comment type="caution">
    <text evidence="2">The sequence shown here is derived from an EMBL/GenBank/DDBJ whole genome shotgun (WGS) entry which is preliminary data.</text>
</comment>
<dbReference type="InterPro" id="IPR011008">
    <property type="entry name" value="Dimeric_a/b-barrel"/>
</dbReference>
<dbReference type="EMBL" id="JBHUCP010000012">
    <property type="protein sequence ID" value="MFD1531457.1"/>
    <property type="molecule type" value="Genomic_DNA"/>
</dbReference>
<accession>A0ABW4FQY5</accession>
<dbReference type="InterPro" id="IPR009799">
    <property type="entry name" value="EthD_dom"/>
</dbReference>
<sequence length="210" mass="21971">MQLWLGLPTGARVPAGAWTVMRTRLAKSAPDGAPLPVPDAPFDVLVEVRVPVAASAGDPAVVVAVDGALAAVPAVDRARSAVLAGVEHVVVAGDGPVRAVGLVRRRPGLDHPQFLEHWRERHVVFARRAAVGAGYRQLRADRAASEALATRLGIAPAGFDGAGMLFFPHEAAMAAVRATPAVRRDATADEMRFVDHGRSFFVAVSALSTA</sequence>
<protein>
    <submittedName>
        <fullName evidence="2">EthD domain-containing protein</fullName>
    </submittedName>
</protein>
<reference evidence="3" key="1">
    <citation type="journal article" date="2019" name="Int. J. Syst. Evol. Microbiol.">
        <title>The Global Catalogue of Microorganisms (GCM) 10K type strain sequencing project: providing services to taxonomists for standard genome sequencing and annotation.</title>
        <authorList>
            <consortium name="The Broad Institute Genomics Platform"/>
            <consortium name="The Broad Institute Genome Sequencing Center for Infectious Disease"/>
            <person name="Wu L."/>
            <person name="Ma J."/>
        </authorList>
    </citation>
    <scope>NUCLEOTIDE SEQUENCE [LARGE SCALE GENOMIC DNA]</scope>
    <source>
        <strain evidence="3">JCM 12165</strain>
    </source>
</reference>
<evidence type="ECO:0000259" key="1">
    <source>
        <dbReference type="Pfam" id="PF07110"/>
    </source>
</evidence>
<gene>
    <name evidence="2" type="ORF">ACFSCY_18630</name>
</gene>